<dbReference type="AlphaFoldDB" id="A0A7J9K7J5"/>
<accession>A0A7J9K7J5</accession>
<name>A0A7J9K7J5_9ROSI</name>
<organism evidence="1 2">
    <name type="scientific">Gossypium armourianum</name>
    <dbReference type="NCBI Taxonomy" id="34283"/>
    <lineage>
        <taxon>Eukaryota</taxon>
        <taxon>Viridiplantae</taxon>
        <taxon>Streptophyta</taxon>
        <taxon>Embryophyta</taxon>
        <taxon>Tracheophyta</taxon>
        <taxon>Spermatophyta</taxon>
        <taxon>Magnoliopsida</taxon>
        <taxon>eudicotyledons</taxon>
        <taxon>Gunneridae</taxon>
        <taxon>Pentapetalae</taxon>
        <taxon>rosids</taxon>
        <taxon>malvids</taxon>
        <taxon>Malvales</taxon>
        <taxon>Malvaceae</taxon>
        <taxon>Malvoideae</taxon>
        <taxon>Gossypium</taxon>
    </lineage>
</organism>
<dbReference type="EMBL" id="JABFAE010000012">
    <property type="protein sequence ID" value="MBA0842239.1"/>
    <property type="molecule type" value="Genomic_DNA"/>
</dbReference>
<dbReference type="Proteomes" id="UP000593575">
    <property type="component" value="Unassembled WGS sequence"/>
</dbReference>
<keyword evidence="2" id="KW-1185">Reference proteome</keyword>
<comment type="caution">
    <text evidence="1">The sequence shown here is derived from an EMBL/GenBank/DDBJ whole genome shotgun (WGS) entry which is preliminary data.</text>
</comment>
<gene>
    <name evidence="1" type="ORF">Goarm_002081</name>
</gene>
<protein>
    <submittedName>
        <fullName evidence="1">Uncharacterized protein</fullName>
    </submittedName>
</protein>
<proteinExistence type="predicted"/>
<evidence type="ECO:0000313" key="2">
    <source>
        <dbReference type="Proteomes" id="UP000593575"/>
    </source>
</evidence>
<reference evidence="1 2" key="1">
    <citation type="journal article" date="2019" name="Genome Biol. Evol.">
        <title>Insights into the evolution of the New World diploid cottons (Gossypium, subgenus Houzingenia) based on genome sequencing.</title>
        <authorList>
            <person name="Grover C.E."/>
            <person name="Arick M.A. 2nd"/>
            <person name="Thrash A."/>
            <person name="Conover J.L."/>
            <person name="Sanders W.S."/>
            <person name="Peterson D.G."/>
            <person name="Frelichowski J.E."/>
            <person name="Scheffler J.A."/>
            <person name="Scheffler B.E."/>
            <person name="Wendel J.F."/>
        </authorList>
    </citation>
    <scope>NUCLEOTIDE SEQUENCE [LARGE SCALE GENOMIC DNA]</scope>
    <source>
        <strain evidence="1">6</strain>
        <tissue evidence="1">Leaf</tissue>
    </source>
</reference>
<evidence type="ECO:0000313" key="1">
    <source>
        <dbReference type="EMBL" id="MBA0842239.1"/>
    </source>
</evidence>
<sequence>MMAILIQGDLEKVRTKKKPADMDKSEWDIRF</sequence>